<comment type="caution">
    <text evidence="2">The sequence shown here is derived from an EMBL/GenBank/DDBJ whole genome shotgun (WGS) entry which is preliminary data.</text>
</comment>
<evidence type="ECO:0000313" key="3">
    <source>
        <dbReference type="Proteomes" id="UP000015354"/>
    </source>
</evidence>
<dbReference type="EMBL" id="ATMH01006671">
    <property type="protein sequence ID" value="EPY25572.1"/>
    <property type="molecule type" value="Genomic_DNA"/>
</dbReference>
<feature type="compositionally biased region" description="Low complexity" evidence="1">
    <location>
        <begin position="243"/>
        <end position="260"/>
    </location>
</feature>
<evidence type="ECO:0000313" key="2">
    <source>
        <dbReference type="EMBL" id="EPY25572.1"/>
    </source>
</evidence>
<name>S9U482_9TRYP</name>
<protein>
    <submittedName>
        <fullName evidence="2">Uncharacterized protein</fullName>
    </submittedName>
</protein>
<proteinExistence type="predicted"/>
<sequence>MEVIKGYARRTTQSIRERISGASTSAEEQQLLEGEEKVRRLEASSRTIGDKLIKMARLIEEIGVTMKEIGDEYKQVPDLVDDSQRICQDVLAVGAKLTAAAREQQQQLSETGFRPIQEFSRSCAKLSEAEKLRQQHHLELDFFKRKVQQLRTTPQRDCSRLPRNEQRLHTWRVEVWRSSEICRALTSELYVLGRRAIDTGVLTVAGMVQNYFAVGASETSVAFHSLHLPEYQTEPVLPPLPAPQQEGGPAAAGAAPVGAPDPFWAPPVSADRGDRSQAPGGAGPPWSRASASPPASAPPGASYFTTLGSAVSRAPTYQPPPASTWGSSSVSGSYSTYQPPPI</sequence>
<keyword evidence="3" id="KW-1185">Reference proteome</keyword>
<dbReference type="InterPro" id="IPR027267">
    <property type="entry name" value="AH/BAR_dom_sf"/>
</dbReference>
<feature type="compositionally biased region" description="Low complexity" evidence="1">
    <location>
        <begin position="323"/>
        <end position="342"/>
    </location>
</feature>
<dbReference type="AlphaFoldDB" id="S9U482"/>
<dbReference type="Gene3D" id="1.20.1270.60">
    <property type="entry name" value="Arfaptin homology (AH) domain/BAR domain"/>
    <property type="match status" value="1"/>
</dbReference>
<organism evidence="2 3">
    <name type="scientific">Strigomonas culicis</name>
    <dbReference type="NCBI Taxonomy" id="28005"/>
    <lineage>
        <taxon>Eukaryota</taxon>
        <taxon>Discoba</taxon>
        <taxon>Euglenozoa</taxon>
        <taxon>Kinetoplastea</taxon>
        <taxon>Metakinetoplastina</taxon>
        <taxon>Trypanosomatida</taxon>
        <taxon>Trypanosomatidae</taxon>
        <taxon>Strigomonadinae</taxon>
        <taxon>Strigomonas</taxon>
    </lineage>
</organism>
<dbReference type="Proteomes" id="UP000015354">
    <property type="component" value="Unassembled WGS sequence"/>
</dbReference>
<evidence type="ECO:0000256" key="1">
    <source>
        <dbReference type="SAM" id="MobiDB-lite"/>
    </source>
</evidence>
<feature type="compositionally biased region" description="Low complexity" evidence="1">
    <location>
        <begin position="284"/>
        <end position="302"/>
    </location>
</feature>
<feature type="region of interest" description="Disordered" evidence="1">
    <location>
        <begin position="234"/>
        <end position="342"/>
    </location>
</feature>
<gene>
    <name evidence="2" type="ORF">STCU_06671</name>
</gene>
<dbReference type="OrthoDB" id="278603at2759"/>
<reference evidence="2 3" key="1">
    <citation type="journal article" date="2013" name="PLoS ONE">
        <title>Predicting the Proteins of Angomonas deanei, Strigomonas culicis and Their Respective Endosymbionts Reveals New Aspects of the Trypanosomatidae Family.</title>
        <authorList>
            <person name="Motta M.C."/>
            <person name="Martins A.C."/>
            <person name="de Souza S.S."/>
            <person name="Catta-Preta C.M."/>
            <person name="Silva R."/>
            <person name="Klein C.C."/>
            <person name="de Almeida L.G."/>
            <person name="de Lima Cunha O."/>
            <person name="Ciapina L.P."/>
            <person name="Brocchi M."/>
            <person name="Colabardini A.C."/>
            <person name="de Araujo Lima B."/>
            <person name="Machado C.R."/>
            <person name="de Almeida Soares C.M."/>
            <person name="Probst C.M."/>
            <person name="de Menezes C.B."/>
            <person name="Thompson C.E."/>
            <person name="Bartholomeu D.C."/>
            <person name="Gradia D.F."/>
            <person name="Pavoni D.P."/>
            <person name="Grisard E.C."/>
            <person name="Fantinatti-Garboggini F."/>
            <person name="Marchini F.K."/>
            <person name="Rodrigues-Luiz G.F."/>
            <person name="Wagner G."/>
            <person name="Goldman G.H."/>
            <person name="Fietto J.L."/>
            <person name="Elias M.C."/>
            <person name="Goldman M.H."/>
            <person name="Sagot M.F."/>
            <person name="Pereira M."/>
            <person name="Stoco P.H."/>
            <person name="de Mendonca-Neto R.P."/>
            <person name="Teixeira S.M."/>
            <person name="Maciel T.E."/>
            <person name="de Oliveira Mendes T.A."/>
            <person name="Urmenyi T.P."/>
            <person name="de Souza W."/>
            <person name="Schenkman S."/>
            <person name="de Vasconcelos A.T."/>
        </authorList>
    </citation>
    <scope>NUCLEOTIDE SEQUENCE [LARGE SCALE GENOMIC DNA]</scope>
</reference>
<accession>S9U482</accession>